<keyword evidence="5" id="KW-1185">Reference proteome</keyword>
<dbReference type="InterPro" id="IPR008207">
    <property type="entry name" value="Sig_transdc_His_kin_Hpt_dom"/>
</dbReference>
<comment type="caution">
    <text evidence="4">The sequence shown here is derived from an EMBL/GenBank/DDBJ whole genome shotgun (WGS) entry which is preliminary data.</text>
</comment>
<evidence type="ECO:0000313" key="4">
    <source>
        <dbReference type="EMBL" id="MCW8087290.1"/>
    </source>
</evidence>
<dbReference type="InterPro" id="IPR036641">
    <property type="entry name" value="HPT_dom_sf"/>
</dbReference>
<name>A0ABT3NYU0_9PROT</name>
<evidence type="ECO:0000259" key="3">
    <source>
        <dbReference type="PROSITE" id="PS50894"/>
    </source>
</evidence>
<evidence type="ECO:0000313" key="5">
    <source>
        <dbReference type="Proteomes" id="UP001526430"/>
    </source>
</evidence>
<accession>A0ABT3NYU0</accession>
<proteinExistence type="predicted"/>
<protein>
    <submittedName>
        <fullName evidence="4">Hpt domain-containing protein</fullName>
    </submittedName>
</protein>
<evidence type="ECO:0000256" key="2">
    <source>
        <dbReference type="PROSITE-ProRule" id="PRU00110"/>
    </source>
</evidence>
<evidence type="ECO:0000256" key="1">
    <source>
        <dbReference type="ARBA" id="ARBA00023012"/>
    </source>
</evidence>
<dbReference type="Proteomes" id="UP001526430">
    <property type="component" value="Unassembled WGS sequence"/>
</dbReference>
<reference evidence="4 5" key="1">
    <citation type="submission" date="2022-10" db="EMBL/GenBank/DDBJ databases">
        <title>Roseococcus glaciei nov., sp. nov., isolated from glacier.</title>
        <authorList>
            <person name="Liu Q."/>
            <person name="Xin Y.-H."/>
        </authorList>
    </citation>
    <scope>NUCLEOTIDE SEQUENCE [LARGE SCALE GENOMIC DNA]</scope>
    <source>
        <strain evidence="4 5">MDT2-1-1</strain>
    </source>
</reference>
<dbReference type="Pfam" id="PF01627">
    <property type="entry name" value="Hpt"/>
    <property type="match status" value="1"/>
</dbReference>
<keyword evidence="1" id="KW-0902">Two-component regulatory system</keyword>
<dbReference type="PROSITE" id="PS50894">
    <property type="entry name" value="HPT"/>
    <property type="match status" value="1"/>
</dbReference>
<keyword evidence="2" id="KW-0597">Phosphoprotein</keyword>
<organism evidence="4 5">
    <name type="scientific">Sabulicella glaciei</name>
    <dbReference type="NCBI Taxonomy" id="2984948"/>
    <lineage>
        <taxon>Bacteria</taxon>
        <taxon>Pseudomonadati</taxon>
        <taxon>Pseudomonadota</taxon>
        <taxon>Alphaproteobacteria</taxon>
        <taxon>Acetobacterales</taxon>
        <taxon>Acetobacteraceae</taxon>
        <taxon>Sabulicella</taxon>
    </lineage>
</organism>
<sequence>MPTGKPDFGDALLAAWPRPAAILDASGRLLAWNREFARHAQPEALWRGRSFSGREFIARLLENGCTLLEWDPEEAAMSEARRLCEEEVSAKLDSLNAAFALRDLRAMHANAHALRGLAANFGMATLLPPLQALEEACRAGKEGAVAEAMAQLRKEVGPALQAFAAQLG</sequence>
<feature type="domain" description="HPt" evidence="3">
    <location>
        <begin position="73"/>
        <end position="163"/>
    </location>
</feature>
<dbReference type="EMBL" id="JAPFQI010000015">
    <property type="protein sequence ID" value="MCW8087290.1"/>
    <property type="molecule type" value="Genomic_DNA"/>
</dbReference>
<feature type="modified residue" description="Phosphohistidine" evidence="2">
    <location>
        <position position="112"/>
    </location>
</feature>
<dbReference type="RefSeq" id="WP_301591467.1">
    <property type="nucleotide sequence ID" value="NZ_JAPFQI010000015.1"/>
</dbReference>
<gene>
    <name evidence="4" type="ORF">OF850_16775</name>
</gene>
<dbReference type="Gene3D" id="1.20.120.160">
    <property type="entry name" value="HPT domain"/>
    <property type="match status" value="1"/>
</dbReference>
<dbReference type="SUPFAM" id="SSF47226">
    <property type="entry name" value="Histidine-containing phosphotransfer domain, HPT domain"/>
    <property type="match status" value="1"/>
</dbReference>